<dbReference type="EMBL" id="LAZR01000206">
    <property type="protein sequence ID" value="KKN82065.1"/>
    <property type="molecule type" value="Genomic_DNA"/>
</dbReference>
<dbReference type="AlphaFoldDB" id="A0A0F9TLN7"/>
<evidence type="ECO:0008006" key="2">
    <source>
        <dbReference type="Google" id="ProtNLM"/>
    </source>
</evidence>
<name>A0A0F9TLN7_9ZZZZ</name>
<reference evidence="1" key="1">
    <citation type="journal article" date="2015" name="Nature">
        <title>Complex archaea that bridge the gap between prokaryotes and eukaryotes.</title>
        <authorList>
            <person name="Spang A."/>
            <person name="Saw J.H."/>
            <person name="Jorgensen S.L."/>
            <person name="Zaremba-Niedzwiedzka K."/>
            <person name="Martijn J."/>
            <person name="Lind A.E."/>
            <person name="van Eijk R."/>
            <person name="Schleper C."/>
            <person name="Guy L."/>
            <person name="Ettema T.J."/>
        </authorList>
    </citation>
    <scope>NUCLEOTIDE SEQUENCE</scope>
</reference>
<comment type="caution">
    <text evidence="1">The sequence shown here is derived from an EMBL/GenBank/DDBJ whole genome shotgun (WGS) entry which is preliminary data.</text>
</comment>
<dbReference type="SUPFAM" id="SSF56784">
    <property type="entry name" value="HAD-like"/>
    <property type="match status" value="1"/>
</dbReference>
<protein>
    <recommendedName>
        <fullName evidence="2">FCP1 homology domain-containing protein</fullName>
    </recommendedName>
</protein>
<dbReference type="Gene3D" id="3.40.50.1000">
    <property type="entry name" value="HAD superfamily/HAD-like"/>
    <property type="match status" value="1"/>
</dbReference>
<evidence type="ECO:0000313" key="1">
    <source>
        <dbReference type="EMBL" id="KKN82065.1"/>
    </source>
</evidence>
<organism evidence="1">
    <name type="scientific">marine sediment metagenome</name>
    <dbReference type="NCBI Taxonomy" id="412755"/>
    <lineage>
        <taxon>unclassified sequences</taxon>
        <taxon>metagenomes</taxon>
        <taxon>ecological metagenomes</taxon>
    </lineage>
</organism>
<sequence>MGNLIVAFDVDDTLIIPASATGFDIDVPNYEVIAVYRWFQAQGHTMVIWSGGGEDYAKTWAAKLGLTADYYLDKHDTSLRPDLAFDDADLTLAKVNVKVKRVNNSVVRYPDRVR</sequence>
<gene>
    <name evidence="1" type="ORF">LCGC14_0313320</name>
</gene>
<dbReference type="InterPro" id="IPR023214">
    <property type="entry name" value="HAD_sf"/>
</dbReference>
<proteinExistence type="predicted"/>
<dbReference type="InterPro" id="IPR036412">
    <property type="entry name" value="HAD-like_sf"/>
</dbReference>
<accession>A0A0F9TLN7</accession>